<dbReference type="GeneID" id="27691643"/>
<evidence type="ECO:0000256" key="2">
    <source>
        <dbReference type="ARBA" id="ARBA00022630"/>
    </source>
</evidence>
<dbReference type="GO" id="GO:0050661">
    <property type="term" value="F:NADP binding"/>
    <property type="evidence" value="ECO:0007669"/>
    <property type="project" value="InterPro"/>
</dbReference>
<evidence type="ECO:0000256" key="3">
    <source>
        <dbReference type="ARBA" id="ARBA00022827"/>
    </source>
</evidence>
<dbReference type="PANTHER" id="PTHR42877">
    <property type="entry name" value="L-ORNITHINE N(5)-MONOOXYGENASE-RELATED"/>
    <property type="match status" value="1"/>
</dbReference>
<evidence type="ECO:0000313" key="7">
    <source>
        <dbReference type="Proteomes" id="UP000053201"/>
    </source>
</evidence>
<keyword evidence="5" id="KW-1133">Transmembrane helix</keyword>
<gene>
    <name evidence="6" type="ORF">SPPG_08480</name>
</gene>
<organism evidence="6 7">
    <name type="scientific">Spizellomyces punctatus (strain DAOM BR117)</name>
    <dbReference type="NCBI Taxonomy" id="645134"/>
    <lineage>
        <taxon>Eukaryota</taxon>
        <taxon>Fungi</taxon>
        <taxon>Fungi incertae sedis</taxon>
        <taxon>Chytridiomycota</taxon>
        <taxon>Chytridiomycota incertae sedis</taxon>
        <taxon>Chytridiomycetes</taxon>
        <taxon>Spizellomycetales</taxon>
        <taxon>Spizellomycetaceae</taxon>
        <taxon>Spizellomyces</taxon>
    </lineage>
</organism>
<evidence type="ECO:0000256" key="5">
    <source>
        <dbReference type="SAM" id="Phobius"/>
    </source>
</evidence>
<dbReference type="AlphaFoldDB" id="A0A0L0H566"/>
<dbReference type="OMA" id="WNTGGCT"/>
<evidence type="ECO:0000256" key="1">
    <source>
        <dbReference type="ARBA" id="ARBA00010139"/>
    </source>
</evidence>
<dbReference type="eggNOG" id="KOG1399">
    <property type="taxonomic scope" value="Eukaryota"/>
</dbReference>
<reference evidence="6 7" key="1">
    <citation type="submission" date="2009-08" db="EMBL/GenBank/DDBJ databases">
        <title>The Genome Sequence of Spizellomyces punctatus strain DAOM BR117.</title>
        <authorList>
            <consortium name="The Broad Institute Genome Sequencing Platform"/>
            <person name="Russ C."/>
            <person name="Cuomo C."/>
            <person name="Shea T."/>
            <person name="Young S.K."/>
            <person name="Zeng Q."/>
            <person name="Koehrsen M."/>
            <person name="Haas B."/>
            <person name="Borodovsky M."/>
            <person name="Guigo R."/>
            <person name="Alvarado L."/>
            <person name="Berlin A."/>
            <person name="Bochicchio J."/>
            <person name="Borenstein D."/>
            <person name="Chapman S."/>
            <person name="Chen Z."/>
            <person name="Engels R."/>
            <person name="Freedman E."/>
            <person name="Gellesch M."/>
            <person name="Goldberg J."/>
            <person name="Griggs A."/>
            <person name="Gujja S."/>
            <person name="Heiman D."/>
            <person name="Hepburn T."/>
            <person name="Howarth C."/>
            <person name="Jen D."/>
            <person name="Larson L."/>
            <person name="Lewis B."/>
            <person name="Mehta T."/>
            <person name="Park D."/>
            <person name="Pearson M."/>
            <person name="Roberts A."/>
            <person name="Saif S."/>
            <person name="Shenoy N."/>
            <person name="Sisk P."/>
            <person name="Stolte C."/>
            <person name="Sykes S."/>
            <person name="Thomson T."/>
            <person name="Walk T."/>
            <person name="White J."/>
            <person name="Yandava C."/>
            <person name="Burger G."/>
            <person name="Gray M.W."/>
            <person name="Holland P.W.H."/>
            <person name="King N."/>
            <person name="Lang F.B.F."/>
            <person name="Roger A.J."/>
            <person name="Ruiz-Trillo I."/>
            <person name="Lander E."/>
            <person name="Nusbaum C."/>
        </authorList>
    </citation>
    <scope>NUCLEOTIDE SEQUENCE [LARGE SCALE GENOMIC DNA]</scope>
    <source>
        <strain evidence="6 7">DAOM BR117</strain>
    </source>
</reference>
<keyword evidence="3" id="KW-0274">FAD</keyword>
<dbReference type="Gene3D" id="3.50.50.60">
    <property type="entry name" value="FAD/NAD(P)-binding domain"/>
    <property type="match status" value="2"/>
</dbReference>
<protein>
    <submittedName>
        <fullName evidence="6">Uncharacterized protein</fullName>
    </submittedName>
</protein>
<dbReference type="PANTHER" id="PTHR42877:SF4">
    <property type="entry name" value="FAD_NAD(P)-BINDING DOMAIN-CONTAINING PROTEIN-RELATED"/>
    <property type="match status" value="1"/>
</dbReference>
<sequence length="530" mass="59498">MQLSVAIIGAGASGLCAAIQLIKKLGLTSFTIYEKSADLGGTWFDNKYPGCACDVASHLYSYSFEPNPDWSQAFSPADEIREYFASVARKYGLIEHIRFRTEVVSARWDAEQNLWRLKLNIAGDNGVIKEVDATANILLSAVGGLNRPYYPEIPGLNDFKGPTLHTAMWDRDVSLKGKRVGVIGNAASGAQVIPELVPITEKLVVFQRTPNWVLPRYNYKHPKFLKFIFRYIPGVQALWRTILFARRDLLFGLGAFRPGGIISKAATARFAKFMKDQIKDPELQTKLIPNYAVGCKRVILSSDYLSAIQHPTTVLVTDPISRIDEYGVVTAGGNRHDVDALVLATGFVTQDSMGHIDVEGRDGLKLKARWENDPEAYLGMTVNGFPNFYTILGPHSGLGHSSVLTMIECQVNYIVQMISTQLATKTLAVEVRREALQAFTEKIYKAMETTTWNAGGCQSWYKNKSGKVTALWPHTVFWYWVQTFRPKYRDFKPVMKPPRSIMYHILTVILAIGLLRRYTVEKLAGYWIGY</sequence>
<dbReference type="EMBL" id="KQ257471">
    <property type="protein sequence ID" value="KNC96094.1"/>
    <property type="molecule type" value="Genomic_DNA"/>
</dbReference>
<dbReference type="InterPro" id="IPR051209">
    <property type="entry name" value="FAD-bind_Monooxygenase_sf"/>
</dbReference>
<evidence type="ECO:0000313" key="6">
    <source>
        <dbReference type="EMBL" id="KNC96094.1"/>
    </source>
</evidence>
<dbReference type="InParanoid" id="A0A0L0H566"/>
<dbReference type="GO" id="GO:0050660">
    <property type="term" value="F:flavin adenine dinucleotide binding"/>
    <property type="evidence" value="ECO:0007669"/>
    <property type="project" value="InterPro"/>
</dbReference>
<dbReference type="VEuPathDB" id="FungiDB:SPPG_08480"/>
<keyword evidence="4" id="KW-0560">Oxidoreductase</keyword>
<dbReference type="OrthoDB" id="74360at2759"/>
<keyword evidence="5" id="KW-0812">Transmembrane</keyword>
<dbReference type="GO" id="GO:0004499">
    <property type="term" value="F:N,N-dimethylaniline monooxygenase activity"/>
    <property type="evidence" value="ECO:0007669"/>
    <property type="project" value="InterPro"/>
</dbReference>
<dbReference type="STRING" id="645134.A0A0L0H566"/>
<dbReference type="RefSeq" id="XP_016604134.1">
    <property type="nucleotide sequence ID" value="XM_016756635.1"/>
</dbReference>
<dbReference type="Pfam" id="PF00743">
    <property type="entry name" value="FMO-like"/>
    <property type="match status" value="1"/>
</dbReference>
<comment type="similarity">
    <text evidence="1">Belongs to the FAD-binding monooxygenase family.</text>
</comment>
<dbReference type="Proteomes" id="UP000053201">
    <property type="component" value="Unassembled WGS sequence"/>
</dbReference>
<keyword evidence="5" id="KW-0472">Membrane</keyword>
<dbReference type="SUPFAM" id="SSF51905">
    <property type="entry name" value="FAD/NAD(P)-binding domain"/>
    <property type="match status" value="2"/>
</dbReference>
<accession>A0A0L0H566</accession>
<name>A0A0L0H566_SPIPD</name>
<evidence type="ECO:0000256" key="4">
    <source>
        <dbReference type="ARBA" id="ARBA00023002"/>
    </source>
</evidence>
<keyword evidence="2" id="KW-0285">Flavoprotein</keyword>
<feature type="transmembrane region" description="Helical" evidence="5">
    <location>
        <begin position="501"/>
        <end position="518"/>
    </location>
</feature>
<dbReference type="InterPro" id="IPR020946">
    <property type="entry name" value="Flavin_mOase-like"/>
</dbReference>
<keyword evidence="7" id="KW-1185">Reference proteome</keyword>
<proteinExistence type="inferred from homology"/>
<dbReference type="InterPro" id="IPR036188">
    <property type="entry name" value="FAD/NAD-bd_sf"/>
</dbReference>